<dbReference type="Proteomes" id="UP001148313">
    <property type="component" value="Unassembled WGS sequence"/>
</dbReference>
<comment type="similarity">
    <text evidence="1 3">Belongs to the UreD family.</text>
</comment>
<comment type="function">
    <text evidence="3">Required for maturation of urease via the functional incorporation of the urease nickel metallocenter.</text>
</comment>
<dbReference type="HAMAP" id="MF_01384">
    <property type="entry name" value="UreD"/>
    <property type="match status" value="1"/>
</dbReference>
<organism evidence="4 5">
    <name type="scientific">Hoeflea poritis</name>
    <dbReference type="NCBI Taxonomy" id="2993659"/>
    <lineage>
        <taxon>Bacteria</taxon>
        <taxon>Pseudomonadati</taxon>
        <taxon>Pseudomonadota</taxon>
        <taxon>Alphaproteobacteria</taxon>
        <taxon>Hyphomicrobiales</taxon>
        <taxon>Rhizobiaceae</taxon>
        <taxon>Hoeflea</taxon>
    </lineage>
</organism>
<comment type="caution">
    <text evidence="4">The sequence shown here is derived from an EMBL/GenBank/DDBJ whole genome shotgun (WGS) entry which is preliminary data.</text>
</comment>
<comment type="subcellular location">
    <subcellularLocation>
        <location evidence="3">Cytoplasm</location>
    </subcellularLocation>
</comment>
<dbReference type="PANTHER" id="PTHR33643:SF1">
    <property type="entry name" value="UREASE ACCESSORY PROTEIN D"/>
    <property type="match status" value="1"/>
</dbReference>
<keyword evidence="3" id="KW-0963">Cytoplasm</keyword>
<dbReference type="PANTHER" id="PTHR33643">
    <property type="entry name" value="UREASE ACCESSORY PROTEIN D"/>
    <property type="match status" value="1"/>
</dbReference>
<dbReference type="Pfam" id="PF01774">
    <property type="entry name" value="UreD"/>
    <property type="match status" value="1"/>
</dbReference>
<evidence type="ECO:0000256" key="3">
    <source>
        <dbReference type="HAMAP-Rule" id="MF_01384"/>
    </source>
</evidence>
<evidence type="ECO:0000313" key="4">
    <source>
        <dbReference type="EMBL" id="MDA4847257.1"/>
    </source>
</evidence>
<proteinExistence type="inferred from homology"/>
<gene>
    <name evidence="3" type="primary">ureD</name>
    <name evidence="4" type="ORF">OOZ53_17990</name>
</gene>
<evidence type="ECO:0000313" key="5">
    <source>
        <dbReference type="Proteomes" id="UP001148313"/>
    </source>
</evidence>
<keyword evidence="2 3" id="KW-0143">Chaperone</keyword>
<evidence type="ECO:0000256" key="1">
    <source>
        <dbReference type="ARBA" id="ARBA00007177"/>
    </source>
</evidence>
<sequence length="287" mass="31257">MAGIADRNNAPEQRLQRVKGTARISVVHLDGTSRLSRLYQEGSAKIRLPRTHNGSAADVVLINTSGGITGGDRLDWTIDVGKNARCVTTTQACEKIYRACAGTAHVATTLKVHEGAALSWLPQETILFDRSSLSRKLYIELAPNATLLLAEPMILGRRAMGETVREAFFTDRWRIRRGGRLLHAEETRLDGDIPALLDRTTTTAGACAFATVLVVHKDAGDMVEPIRGLLGNNAGASAIQTSAGNRLIVRMVASGGFELRRQLIPVIDWCNRKLTGTRQGLPKLWTI</sequence>
<name>A0ABT4VRC5_9HYPH</name>
<accession>A0ABT4VRC5</accession>
<dbReference type="RefSeq" id="WP_271091066.1">
    <property type="nucleotide sequence ID" value="NZ_JAPJZH010000011.1"/>
</dbReference>
<keyword evidence="5" id="KW-1185">Reference proteome</keyword>
<reference evidence="4" key="1">
    <citation type="submission" date="2022-11" db="EMBL/GenBank/DDBJ databases">
        <title>Hoeflea poritis sp. nov., isolated from scleractinian coral Porites lutea.</title>
        <authorList>
            <person name="Zhang G."/>
            <person name="Wei Q."/>
            <person name="Cai L."/>
        </authorList>
    </citation>
    <scope>NUCLEOTIDE SEQUENCE</scope>
    <source>
        <strain evidence="4">E7-10</strain>
    </source>
</reference>
<dbReference type="EMBL" id="JAPJZH010000011">
    <property type="protein sequence ID" value="MDA4847257.1"/>
    <property type="molecule type" value="Genomic_DNA"/>
</dbReference>
<comment type="subunit">
    <text evidence="3">UreD, UreF and UreG form a complex that acts as a GTP-hydrolysis-dependent molecular chaperone, activating the urease apoprotein by helping to assemble the nickel containing metallocenter of UreC. The UreE protein probably delivers the nickel.</text>
</comment>
<dbReference type="InterPro" id="IPR002669">
    <property type="entry name" value="UreD"/>
</dbReference>
<protein>
    <recommendedName>
        <fullName evidence="3">Urease accessory protein UreD</fullName>
    </recommendedName>
</protein>
<keyword evidence="3" id="KW-0996">Nickel insertion</keyword>
<evidence type="ECO:0000256" key="2">
    <source>
        <dbReference type="ARBA" id="ARBA00023186"/>
    </source>
</evidence>